<dbReference type="PANTHER" id="PTHR44516:SF4">
    <property type="entry name" value="2-METHYL-6-PHYTYL-1,4-HYDROQUINONE METHYLTRANSFERASE, CHLOROPLASTIC"/>
    <property type="match status" value="1"/>
</dbReference>
<dbReference type="EMBL" id="VIEB01003486">
    <property type="protein sequence ID" value="TQD69463.1"/>
    <property type="molecule type" value="Genomic_DNA"/>
</dbReference>
<evidence type="ECO:0000313" key="2">
    <source>
        <dbReference type="EMBL" id="TQD69463.1"/>
    </source>
</evidence>
<dbReference type="AlphaFoldDB" id="A0A540K5H3"/>
<feature type="transmembrane region" description="Helical" evidence="1">
    <location>
        <begin position="20"/>
        <end position="41"/>
    </location>
</feature>
<keyword evidence="1" id="KW-1133">Transmembrane helix</keyword>
<keyword evidence="3" id="KW-1185">Reference proteome</keyword>
<protein>
    <submittedName>
        <fullName evidence="2">Uncharacterized protein</fullName>
    </submittedName>
</protein>
<dbReference type="GO" id="GO:0051741">
    <property type="term" value="F:2-methyl-6-phytyl-1,4-benzoquinone methyltransferase activity"/>
    <property type="evidence" value="ECO:0007669"/>
    <property type="project" value="InterPro"/>
</dbReference>
<accession>A0A540K5H3</accession>
<comment type="caution">
    <text evidence="2">The sequence shown here is derived from an EMBL/GenBank/DDBJ whole genome shotgun (WGS) entry which is preliminary data.</text>
</comment>
<dbReference type="InterPro" id="IPR044649">
    <property type="entry name" value="MPBQ/MSBQ_MT"/>
</dbReference>
<organism evidence="2 3">
    <name type="scientific">Malus baccata</name>
    <name type="common">Siberian crab apple</name>
    <name type="synonym">Pyrus baccata</name>
    <dbReference type="NCBI Taxonomy" id="106549"/>
    <lineage>
        <taxon>Eukaryota</taxon>
        <taxon>Viridiplantae</taxon>
        <taxon>Streptophyta</taxon>
        <taxon>Embryophyta</taxon>
        <taxon>Tracheophyta</taxon>
        <taxon>Spermatophyta</taxon>
        <taxon>Magnoliopsida</taxon>
        <taxon>eudicotyledons</taxon>
        <taxon>Gunneridae</taxon>
        <taxon>Pentapetalae</taxon>
        <taxon>rosids</taxon>
        <taxon>fabids</taxon>
        <taxon>Rosales</taxon>
        <taxon>Rosaceae</taxon>
        <taxon>Amygdaloideae</taxon>
        <taxon>Maleae</taxon>
        <taxon>Malus</taxon>
    </lineage>
</organism>
<keyword evidence="1" id="KW-0472">Membrane</keyword>
<evidence type="ECO:0000313" key="3">
    <source>
        <dbReference type="Proteomes" id="UP000315295"/>
    </source>
</evidence>
<gene>
    <name evidence="2" type="ORF">C1H46_045004</name>
</gene>
<sequence>MLGPKAEDVTKPVNPWTLFVRFMLGVMAATYYVLVPIYMWIKDKIVPKGQPI</sequence>
<reference evidence="2 3" key="1">
    <citation type="journal article" date="2019" name="G3 (Bethesda)">
        <title>Sequencing of a Wild Apple (Malus baccata) Genome Unravels the Differences Between Cultivated and Wild Apple Species Regarding Disease Resistance and Cold Tolerance.</title>
        <authorList>
            <person name="Chen X."/>
        </authorList>
    </citation>
    <scope>NUCLEOTIDE SEQUENCE [LARGE SCALE GENOMIC DNA]</scope>
    <source>
        <strain evidence="3">cv. Shandingzi</strain>
        <tissue evidence="2">Leaves</tissue>
    </source>
</reference>
<dbReference type="Proteomes" id="UP000315295">
    <property type="component" value="Unassembled WGS sequence"/>
</dbReference>
<evidence type="ECO:0000256" key="1">
    <source>
        <dbReference type="SAM" id="Phobius"/>
    </source>
</evidence>
<dbReference type="STRING" id="106549.A0A540K5H3"/>
<proteinExistence type="predicted"/>
<keyword evidence="1" id="KW-0812">Transmembrane</keyword>
<name>A0A540K5H3_MALBA</name>
<dbReference type="PANTHER" id="PTHR44516">
    <property type="entry name" value="2-METHYL-6-PHYTYL-1,4-HYDROQUINONE METHYLTRANSFERASE, CHLOROPLASTIC"/>
    <property type="match status" value="1"/>
</dbReference>